<sequence>MFLSSRPLTLVPPSGQGRTNSFSPVNLGALSGLDKLRSLKLTARHRSKRFQDIITFFSPIIFDPADFNASESQRSSLSFVRSILNAYLVSWTCIY</sequence>
<protein>
    <submittedName>
        <fullName evidence="2">Uncharacterized protein</fullName>
    </submittedName>
</protein>
<organism evidence="2">
    <name type="scientific">Phaffia rhodozyma</name>
    <name type="common">Yeast</name>
    <name type="synonym">Xanthophyllomyces dendrorhous</name>
    <dbReference type="NCBI Taxonomy" id="264483"/>
    <lineage>
        <taxon>Eukaryota</taxon>
        <taxon>Fungi</taxon>
        <taxon>Dikarya</taxon>
        <taxon>Basidiomycota</taxon>
        <taxon>Agaricomycotina</taxon>
        <taxon>Tremellomycetes</taxon>
        <taxon>Cystofilobasidiales</taxon>
        <taxon>Mrakiaceae</taxon>
        <taxon>Phaffia</taxon>
    </lineage>
</organism>
<dbReference type="AlphaFoldDB" id="A0A0F7SF43"/>
<feature type="region of interest" description="Disordered" evidence="1">
    <location>
        <begin position="1"/>
        <end position="21"/>
    </location>
</feature>
<dbReference type="EMBL" id="LN483167">
    <property type="protein sequence ID" value="CDZ97336.1"/>
    <property type="molecule type" value="Genomic_DNA"/>
</dbReference>
<name>A0A0F7SF43_PHARH</name>
<evidence type="ECO:0000313" key="2">
    <source>
        <dbReference type="EMBL" id="CDZ97336.1"/>
    </source>
</evidence>
<accession>A0A0F7SF43</accession>
<reference evidence="2" key="1">
    <citation type="submission" date="2014-08" db="EMBL/GenBank/DDBJ databases">
        <authorList>
            <person name="Sharma Rahul"/>
            <person name="Thines Marco"/>
        </authorList>
    </citation>
    <scope>NUCLEOTIDE SEQUENCE</scope>
</reference>
<evidence type="ECO:0000256" key="1">
    <source>
        <dbReference type="SAM" id="MobiDB-lite"/>
    </source>
</evidence>
<proteinExistence type="predicted"/>